<dbReference type="Proteomes" id="UP000515743">
    <property type="component" value="Chromosome"/>
</dbReference>
<gene>
    <name evidence="3" type="ORF">H0194_00970</name>
</gene>
<dbReference type="PANTHER" id="PTHR36302:SF1">
    <property type="entry name" value="COPPER CHAPERONE PCU(A)C"/>
    <property type="match status" value="1"/>
</dbReference>
<feature type="signal peptide" evidence="2">
    <location>
        <begin position="1"/>
        <end position="23"/>
    </location>
</feature>
<sequence length="222" mass="22751">MIQPALTKSRAVTTAATALIASAALVLASCSTDGANEAGGTSEANNASEVATAGESAAADSSSESTAEAVTLKDGVVRAKGKDKDMTAIFGTLENHTDADIELKGFETDLDAKMNQVHEVVDGQMREVKEPLVIPAQGSVELKPGGHHLMLMGIKDEIKAGDKVQLTLELGDGSKVEVADVAVRSMGAGDESYGDIEGEHAGHGGHSDHGGADASHSEHTKH</sequence>
<accession>A0A7G7CQ07</accession>
<reference evidence="3 4" key="1">
    <citation type="submission" date="2020-07" db="EMBL/GenBank/DDBJ databases">
        <title>Complete genome and description of Corynebacterium incognita strain Marseille-Q3630 sp. nov.</title>
        <authorList>
            <person name="Boxberger M."/>
        </authorList>
    </citation>
    <scope>NUCLEOTIDE SEQUENCE [LARGE SCALE GENOMIC DNA]</scope>
    <source>
        <strain evidence="3 4">Marseille-Q3630</strain>
    </source>
</reference>
<feature type="compositionally biased region" description="Low complexity" evidence="1">
    <location>
        <begin position="47"/>
        <end position="66"/>
    </location>
</feature>
<dbReference type="InterPro" id="IPR058248">
    <property type="entry name" value="Lxx211020-like"/>
</dbReference>
<name>A0A7G7CQ07_9CORY</name>
<evidence type="ECO:0000313" key="4">
    <source>
        <dbReference type="Proteomes" id="UP000515743"/>
    </source>
</evidence>
<dbReference type="Gene3D" id="2.60.40.1890">
    <property type="entry name" value="PCu(A)C copper chaperone"/>
    <property type="match status" value="1"/>
</dbReference>
<keyword evidence="4" id="KW-1185">Reference proteome</keyword>
<proteinExistence type="predicted"/>
<evidence type="ECO:0000313" key="3">
    <source>
        <dbReference type="EMBL" id="QNE89673.1"/>
    </source>
</evidence>
<dbReference type="Pfam" id="PF04314">
    <property type="entry name" value="PCuAC"/>
    <property type="match status" value="1"/>
</dbReference>
<dbReference type="SUPFAM" id="SSF110087">
    <property type="entry name" value="DR1885-like metal-binding protein"/>
    <property type="match status" value="1"/>
</dbReference>
<dbReference type="InterPro" id="IPR007410">
    <property type="entry name" value="LpqE-like"/>
</dbReference>
<keyword evidence="2" id="KW-0732">Signal</keyword>
<dbReference type="KEGG" id="cik:H0194_00970"/>
<organism evidence="3 4">
    <name type="scientific">Corynebacterium incognita</name>
    <dbReference type="NCBI Taxonomy" id="2754725"/>
    <lineage>
        <taxon>Bacteria</taxon>
        <taxon>Bacillati</taxon>
        <taxon>Actinomycetota</taxon>
        <taxon>Actinomycetes</taxon>
        <taxon>Mycobacteriales</taxon>
        <taxon>Corynebacteriaceae</taxon>
        <taxon>Corynebacterium</taxon>
    </lineage>
</organism>
<evidence type="ECO:0000256" key="2">
    <source>
        <dbReference type="SAM" id="SignalP"/>
    </source>
</evidence>
<feature type="region of interest" description="Disordered" evidence="1">
    <location>
        <begin position="34"/>
        <end position="66"/>
    </location>
</feature>
<dbReference type="PANTHER" id="PTHR36302">
    <property type="entry name" value="BLR7088 PROTEIN"/>
    <property type="match status" value="1"/>
</dbReference>
<dbReference type="RefSeq" id="WP_185176047.1">
    <property type="nucleotide sequence ID" value="NZ_CP059404.1"/>
</dbReference>
<dbReference type="InterPro" id="IPR036182">
    <property type="entry name" value="PCuAC_sf"/>
</dbReference>
<dbReference type="EMBL" id="CP059404">
    <property type="protein sequence ID" value="QNE89673.1"/>
    <property type="molecule type" value="Genomic_DNA"/>
</dbReference>
<feature type="chain" id="PRO_5038458688" evidence="2">
    <location>
        <begin position="24"/>
        <end position="222"/>
    </location>
</feature>
<feature type="region of interest" description="Disordered" evidence="1">
    <location>
        <begin position="189"/>
        <end position="222"/>
    </location>
</feature>
<feature type="compositionally biased region" description="Basic and acidic residues" evidence="1">
    <location>
        <begin position="197"/>
        <end position="222"/>
    </location>
</feature>
<evidence type="ECO:0000256" key="1">
    <source>
        <dbReference type="SAM" id="MobiDB-lite"/>
    </source>
</evidence>
<dbReference type="AlphaFoldDB" id="A0A7G7CQ07"/>
<protein>
    <submittedName>
        <fullName evidence="3">Copper chaperone PCu(A)C</fullName>
    </submittedName>
</protein>